<keyword evidence="5 6" id="KW-0472">Membrane</keyword>
<dbReference type="AlphaFoldDB" id="A0A840SYZ3"/>
<gene>
    <name evidence="8" type="ORF">HNP73_004251</name>
</gene>
<dbReference type="PANTHER" id="PTHR30177">
    <property type="entry name" value="GLYCINE BETAINE/L-PROLINE TRANSPORT SYSTEM PERMEASE PROTEIN PROW"/>
    <property type="match status" value="1"/>
</dbReference>
<feature type="transmembrane region" description="Helical" evidence="6">
    <location>
        <begin position="196"/>
        <end position="223"/>
    </location>
</feature>
<keyword evidence="2 6" id="KW-0813">Transport</keyword>
<evidence type="ECO:0000256" key="5">
    <source>
        <dbReference type="ARBA" id="ARBA00023136"/>
    </source>
</evidence>
<keyword evidence="4 6" id="KW-1133">Transmembrane helix</keyword>
<comment type="subcellular location">
    <subcellularLocation>
        <location evidence="1 6">Cell membrane</location>
        <topology evidence="1 6">Multi-pass membrane protein</topology>
    </subcellularLocation>
</comment>
<dbReference type="InterPro" id="IPR000515">
    <property type="entry name" value="MetI-like"/>
</dbReference>
<keyword evidence="3 6" id="KW-0812">Transmembrane</keyword>
<dbReference type="InterPro" id="IPR035906">
    <property type="entry name" value="MetI-like_sf"/>
</dbReference>
<feature type="transmembrane region" description="Helical" evidence="6">
    <location>
        <begin position="42"/>
        <end position="71"/>
    </location>
</feature>
<reference evidence="8 9" key="1">
    <citation type="submission" date="2020-08" db="EMBL/GenBank/DDBJ databases">
        <title>Genomic Encyclopedia of Type Strains, Phase IV (KMG-IV): sequencing the most valuable type-strain genomes for metagenomic binning, comparative biology and taxonomic classification.</title>
        <authorList>
            <person name="Goeker M."/>
        </authorList>
    </citation>
    <scope>NUCLEOTIDE SEQUENCE [LARGE SCALE GENOMIC DNA]</scope>
    <source>
        <strain evidence="8 9">DSM 101730</strain>
    </source>
</reference>
<feature type="domain" description="ABC transmembrane type-1" evidence="7">
    <location>
        <begin position="46"/>
        <end position="227"/>
    </location>
</feature>
<evidence type="ECO:0000256" key="4">
    <source>
        <dbReference type="ARBA" id="ARBA00022989"/>
    </source>
</evidence>
<dbReference type="GO" id="GO:0055085">
    <property type="term" value="P:transmembrane transport"/>
    <property type="evidence" value="ECO:0007669"/>
    <property type="project" value="InterPro"/>
</dbReference>
<comment type="similarity">
    <text evidence="6">Belongs to the binding-protein-dependent transport system permease family.</text>
</comment>
<evidence type="ECO:0000313" key="8">
    <source>
        <dbReference type="EMBL" id="MBB5224282.1"/>
    </source>
</evidence>
<dbReference type="PANTHER" id="PTHR30177:SF32">
    <property type="entry name" value="GLYCINE BETAINE UPTAKE SYSTEM PERMEASE PROTEIN YEHW"/>
    <property type="match status" value="1"/>
</dbReference>
<evidence type="ECO:0000256" key="1">
    <source>
        <dbReference type="ARBA" id="ARBA00004651"/>
    </source>
</evidence>
<proteinExistence type="inferred from homology"/>
<dbReference type="PROSITE" id="PS50928">
    <property type="entry name" value="ABC_TM1"/>
    <property type="match status" value="1"/>
</dbReference>
<dbReference type="CDD" id="cd06261">
    <property type="entry name" value="TM_PBP2"/>
    <property type="match status" value="1"/>
</dbReference>
<sequence>MKASLGLAAVTGAFLAMPGAFEPLLRPFAPPGGPILYDRASLAGLAAAHLLLVAAALLPSALLGVGLAIWVTRPGQGRVLPLARAVVTFGQTLPPVAVLAICVPIFGFGALPALMALFLYGLLPIFESALAGFGSVPVSVRTAADGMGLTPRQRLFRVELPLAAPLILEGLRLSAVISLSTAAIGSTVAARTLGEVIIAGINVMNLAFVLQGGLLTAALALLLHEAFGVLADRARPPGSTAHPGP</sequence>
<comment type="caution">
    <text evidence="8">The sequence shown here is derived from an EMBL/GenBank/DDBJ whole genome shotgun (WGS) entry which is preliminary data.</text>
</comment>
<dbReference type="Gene3D" id="1.10.3720.10">
    <property type="entry name" value="MetI-like"/>
    <property type="match status" value="1"/>
</dbReference>
<evidence type="ECO:0000256" key="6">
    <source>
        <dbReference type="RuleBase" id="RU363032"/>
    </source>
</evidence>
<organism evidence="8 9">
    <name type="scientific">Amaricoccus macauensis</name>
    <dbReference type="NCBI Taxonomy" id="57001"/>
    <lineage>
        <taxon>Bacteria</taxon>
        <taxon>Pseudomonadati</taxon>
        <taxon>Pseudomonadota</taxon>
        <taxon>Alphaproteobacteria</taxon>
        <taxon>Rhodobacterales</taxon>
        <taxon>Paracoccaceae</taxon>
        <taxon>Amaricoccus</taxon>
    </lineage>
</organism>
<evidence type="ECO:0000259" key="7">
    <source>
        <dbReference type="PROSITE" id="PS50928"/>
    </source>
</evidence>
<dbReference type="Pfam" id="PF00528">
    <property type="entry name" value="BPD_transp_1"/>
    <property type="match status" value="1"/>
</dbReference>
<evidence type="ECO:0000256" key="2">
    <source>
        <dbReference type="ARBA" id="ARBA00022448"/>
    </source>
</evidence>
<name>A0A840SYZ3_9RHOB</name>
<dbReference type="GO" id="GO:0005886">
    <property type="term" value="C:plasma membrane"/>
    <property type="evidence" value="ECO:0007669"/>
    <property type="project" value="UniProtKB-SubCell"/>
</dbReference>
<accession>A0A840SYZ3</accession>
<dbReference type="EMBL" id="JACHFM010000006">
    <property type="protein sequence ID" value="MBB5224282.1"/>
    <property type="molecule type" value="Genomic_DNA"/>
</dbReference>
<keyword evidence="9" id="KW-1185">Reference proteome</keyword>
<dbReference type="SUPFAM" id="SSF161098">
    <property type="entry name" value="MetI-like"/>
    <property type="match status" value="1"/>
</dbReference>
<dbReference type="InterPro" id="IPR051204">
    <property type="entry name" value="ABC_transp_perm/SBD"/>
</dbReference>
<protein>
    <submittedName>
        <fullName evidence="8">Osmoprotectant transport system permease protein</fullName>
    </submittedName>
</protein>
<dbReference type="RefSeq" id="WP_184154810.1">
    <property type="nucleotide sequence ID" value="NZ_JACHFM010000006.1"/>
</dbReference>
<evidence type="ECO:0000256" key="3">
    <source>
        <dbReference type="ARBA" id="ARBA00022692"/>
    </source>
</evidence>
<feature type="transmembrane region" description="Helical" evidence="6">
    <location>
        <begin position="92"/>
        <end position="111"/>
    </location>
</feature>
<evidence type="ECO:0000313" key="9">
    <source>
        <dbReference type="Proteomes" id="UP000549457"/>
    </source>
</evidence>
<dbReference type="Proteomes" id="UP000549457">
    <property type="component" value="Unassembled WGS sequence"/>
</dbReference>
<feature type="transmembrane region" description="Helical" evidence="6">
    <location>
        <begin position="117"/>
        <end position="140"/>
    </location>
</feature>